<dbReference type="PROSITE" id="PS50297">
    <property type="entry name" value="ANK_REP_REGION"/>
    <property type="match status" value="4"/>
</dbReference>
<organism evidence="3 4">
    <name type="scientific">Trichomonas vaginalis (strain ATCC PRA-98 / G3)</name>
    <dbReference type="NCBI Taxonomy" id="412133"/>
    <lineage>
        <taxon>Eukaryota</taxon>
        <taxon>Metamonada</taxon>
        <taxon>Parabasalia</taxon>
        <taxon>Trichomonadida</taxon>
        <taxon>Trichomonadidae</taxon>
        <taxon>Trichomonas</taxon>
    </lineage>
</organism>
<dbReference type="SMR" id="A2EAG3"/>
<dbReference type="Pfam" id="PF11929">
    <property type="entry name" value="DUF3447"/>
    <property type="match status" value="1"/>
</dbReference>
<dbReference type="InterPro" id="IPR002110">
    <property type="entry name" value="Ankyrin_rpt"/>
</dbReference>
<keyword evidence="1" id="KW-0040">ANK repeat</keyword>
<dbReference type="Gene3D" id="1.25.40.20">
    <property type="entry name" value="Ankyrin repeat-containing domain"/>
    <property type="match status" value="4"/>
</dbReference>
<dbReference type="SMART" id="SM00248">
    <property type="entry name" value="ANK"/>
    <property type="match status" value="8"/>
</dbReference>
<dbReference type="EMBL" id="DS113339">
    <property type="protein sequence ID" value="EAY10390.1"/>
    <property type="molecule type" value="Genomic_DNA"/>
</dbReference>
<feature type="domain" description="DUF3447" evidence="2">
    <location>
        <begin position="194"/>
        <end position="269"/>
    </location>
</feature>
<feature type="repeat" description="ANK" evidence="1">
    <location>
        <begin position="370"/>
        <end position="402"/>
    </location>
</feature>
<dbReference type="Pfam" id="PF00023">
    <property type="entry name" value="Ank"/>
    <property type="match status" value="1"/>
</dbReference>
<protein>
    <recommendedName>
        <fullName evidence="2">DUF3447 domain-containing protein</fullName>
    </recommendedName>
</protein>
<feature type="repeat" description="ANK" evidence="1">
    <location>
        <begin position="308"/>
        <end position="340"/>
    </location>
</feature>
<evidence type="ECO:0000259" key="2">
    <source>
        <dbReference type="Pfam" id="PF11929"/>
    </source>
</evidence>
<feature type="repeat" description="ANK" evidence="1">
    <location>
        <begin position="403"/>
        <end position="435"/>
    </location>
</feature>
<dbReference type="eggNOG" id="KOG0504">
    <property type="taxonomic scope" value="Eukaryota"/>
</dbReference>
<dbReference type="PANTHER" id="PTHR24182">
    <property type="entry name" value="ANKYRIN REPEAT AND SOCS BOX CONTAINING 4"/>
    <property type="match status" value="1"/>
</dbReference>
<proteinExistence type="predicted"/>
<dbReference type="PANTHER" id="PTHR24182:SF13">
    <property type="entry name" value="LD18443P"/>
    <property type="match status" value="1"/>
</dbReference>
<evidence type="ECO:0000313" key="4">
    <source>
        <dbReference type="Proteomes" id="UP000001542"/>
    </source>
</evidence>
<gene>
    <name evidence="3" type="ORF">TVAG_109740</name>
</gene>
<dbReference type="InParanoid" id="A2EAG3"/>
<dbReference type="OrthoDB" id="5402602at2759"/>
<sequence>MDQNFSPSKYWELRSIFKYHIESYNALYQLKTENKEELNSIYKMIKTNLIDSKIFLPTKIIEEILNIIPNNNRYSKSYLELAKHIYDDFHVNEVGETVKSSILLFHQEYGIKLDNRLNYEEEYEDLDCHTATTIFKTIMYDDIKTFASFTESEGFNQYEKSPNILYPDFRGYSLLELCCYHGAVDCFKLLRTKFNTRITQTCLHLSFLGGNPEIMSECLKYQKPNEECMEYAILSHNIDFVTFLMNEYNIKINLTYCGVHNNLDAFFVYFDQTNDNNECFIFSTLFQLPSLCQYFLSHSADVNAKNKHGDTALHIAAYKGYKVIMKFLLLYGANIDAKNVDGNTAVLSHSKETVELLLFNGANVNEKNNDGETALHKAAAVNMKETVEILLVHGANINEKDNFGQTSLHIAVSSNMEGMVKLLLSHNANINEKNNDGETALHKAVRSFYMESIKLLLLHAININKKNKDGETALQIATKK</sequence>
<dbReference type="VEuPathDB" id="TrichDB:TVAGG3_0803670"/>
<dbReference type="SUPFAM" id="SSF48403">
    <property type="entry name" value="Ankyrin repeat"/>
    <property type="match status" value="2"/>
</dbReference>
<feature type="repeat" description="ANK" evidence="1">
    <location>
        <begin position="436"/>
        <end position="468"/>
    </location>
</feature>
<dbReference type="AlphaFoldDB" id="A2EAG3"/>
<dbReference type="PRINTS" id="PR01415">
    <property type="entry name" value="ANKYRIN"/>
</dbReference>
<name>A2EAG3_TRIV3</name>
<reference evidence="3" key="1">
    <citation type="submission" date="2006-10" db="EMBL/GenBank/DDBJ databases">
        <authorList>
            <person name="Amadeo P."/>
            <person name="Zhao Q."/>
            <person name="Wortman J."/>
            <person name="Fraser-Liggett C."/>
            <person name="Carlton J."/>
        </authorList>
    </citation>
    <scope>NUCLEOTIDE SEQUENCE</scope>
    <source>
        <strain evidence="3">G3</strain>
    </source>
</reference>
<evidence type="ECO:0000313" key="3">
    <source>
        <dbReference type="EMBL" id="EAY10390.1"/>
    </source>
</evidence>
<keyword evidence="4" id="KW-1185">Reference proteome</keyword>
<dbReference type="PROSITE" id="PS50088">
    <property type="entry name" value="ANK_REPEAT"/>
    <property type="match status" value="4"/>
</dbReference>
<dbReference type="Pfam" id="PF12796">
    <property type="entry name" value="Ank_2"/>
    <property type="match status" value="2"/>
</dbReference>
<dbReference type="VEuPathDB" id="TrichDB:TVAG_109740"/>
<dbReference type="Proteomes" id="UP000001542">
    <property type="component" value="Unassembled WGS sequence"/>
</dbReference>
<dbReference type="InterPro" id="IPR020683">
    <property type="entry name" value="DUF3447"/>
</dbReference>
<evidence type="ECO:0000256" key="1">
    <source>
        <dbReference type="PROSITE-ProRule" id="PRU00023"/>
    </source>
</evidence>
<dbReference type="InterPro" id="IPR036770">
    <property type="entry name" value="Ankyrin_rpt-contain_sf"/>
</dbReference>
<reference evidence="3" key="2">
    <citation type="journal article" date="2007" name="Science">
        <title>Draft genome sequence of the sexually transmitted pathogen Trichomonas vaginalis.</title>
        <authorList>
            <person name="Carlton J.M."/>
            <person name="Hirt R.P."/>
            <person name="Silva J.C."/>
            <person name="Delcher A.L."/>
            <person name="Schatz M."/>
            <person name="Zhao Q."/>
            <person name="Wortman J.R."/>
            <person name="Bidwell S.L."/>
            <person name="Alsmark U.C.M."/>
            <person name="Besteiro S."/>
            <person name="Sicheritz-Ponten T."/>
            <person name="Noel C.J."/>
            <person name="Dacks J.B."/>
            <person name="Foster P.G."/>
            <person name="Simillion C."/>
            <person name="Van de Peer Y."/>
            <person name="Miranda-Saavedra D."/>
            <person name="Barton G.J."/>
            <person name="Westrop G.D."/>
            <person name="Mueller S."/>
            <person name="Dessi D."/>
            <person name="Fiori P.L."/>
            <person name="Ren Q."/>
            <person name="Paulsen I."/>
            <person name="Zhang H."/>
            <person name="Bastida-Corcuera F.D."/>
            <person name="Simoes-Barbosa A."/>
            <person name="Brown M.T."/>
            <person name="Hayes R.D."/>
            <person name="Mukherjee M."/>
            <person name="Okumura C.Y."/>
            <person name="Schneider R."/>
            <person name="Smith A.J."/>
            <person name="Vanacova S."/>
            <person name="Villalvazo M."/>
            <person name="Haas B.J."/>
            <person name="Pertea M."/>
            <person name="Feldblyum T.V."/>
            <person name="Utterback T.R."/>
            <person name="Shu C.L."/>
            <person name="Osoegawa K."/>
            <person name="de Jong P.J."/>
            <person name="Hrdy I."/>
            <person name="Horvathova L."/>
            <person name="Zubacova Z."/>
            <person name="Dolezal P."/>
            <person name="Malik S.B."/>
            <person name="Logsdon J.M. Jr."/>
            <person name="Henze K."/>
            <person name="Gupta A."/>
            <person name="Wang C.C."/>
            <person name="Dunne R.L."/>
            <person name="Upcroft J.A."/>
            <person name="Upcroft P."/>
            <person name="White O."/>
            <person name="Salzberg S.L."/>
            <person name="Tang P."/>
            <person name="Chiu C.-H."/>
            <person name="Lee Y.-S."/>
            <person name="Embley T.M."/>
            <person name="Coombs G.H."/>
            <person name="Mottram J.C."/>
            <person name="Tachezy J."/>
            <person name="Fraser-Liggett C.M."/>
            <person name="Johnson P.J."/>
        </authorList>
    </citation>
    <scope>NUCLEOTIDE SEQUENCE [LARGE SCALE GENOMIC DNA]</scope>
    <source>
        <strain evidence="3">G3</strain>
    </source>
</reference>
<accession>A2EAG3</accession>